<name>K0TI27_THAOC</name>
<feature type="non-terminal residue" evidence="1">
    <location>
        <position position="1"/>
    </location>
</feature>
<sequence>HVVARELVGNKIHTETLVLDGAIPIAAGPDVEADRRALAAAYERRGGWVEAVVLLPLRLLRGLRLVLGEGVANQEKPGYGREDEGSSEHIGLHWAGFHWASRLHRLHLLACDET</sequence>
<accession>K0TI27</accession>
<keyword evidence="2" id="KW-1185">Reference proteome</keyword>
<dbReference type="EMBL" id="AGNL01001228">
    <property type="protein sequence ID" value="EJK77165.1"/>
    <property type="molecule type" value="Genomic_DNA"/>
</dbReference>
<organism evidence="1 2">
    <name type="scientific">Thalassiosira oceanica</name>
    <name type="common">Marine diatom</name>
    <dbReference type="NCBI Taxonomy" id="159749"/>
    <lineage>
        <taxon>Eukaryota</taxon>
        <taxon>Sar</taxon>
        <taxon>Stramenopiles</taxon>
        <taxon>Ochrophyta</taxon>
        <taxon>Bacillariophyta</taxon>
        <taxon>Coscinodiscophyceae</taxon>
        <taxon>Thalassiosirophycidae</taxon>
        <taxon>Thalassiosirales</taxon>
        <taxon>Thalassiosiraceae</taxon>
        <taxon>Thalassiosira</taxon>
    </lineage>
</organism>
<comment type="caution">
    <text evidence="1">The sequence shown here is derived from an EMBL/GenBank/DDBJ whole genome shotgun (WGS) entry which is preliminary data.</text>
</comment>
<proteinExistence type="predicted"/>
<reference evidence="1 2" key="1">
    <citation type="journal article" date="2012" name="Genome Biol.">
        <title>Genome and low-iron response of an oceanic diatom adapted to chronic iron limitation.</title>
        <authorList>
            <person name="Lommer M."/>
            <person name="Specht M."/>
            <person name="Roy A.S."/>
            <person name="Kraemer L."/>
            <person name="Andreson R."/>
            <person name="Gutowska M.A."/>
            <person name="Wolf J."/>
            <person name="Bergner S.V."/>
            <person name="Schilhabel M.B."/>
            <person name="Klostermeier U.C."/>
            <person name="Beiko R.G."/>
            <person name="Rosenstiel P."/>
            <person name="Hippler M."/>
            <person name="Laroche J."/>
        </authorList>
    </citation>
    <scope>NUCLEOTIDE SEQUENCE [LARGE SCALE GENOMIC DNA]</scope>
    <source>
        <strain evidence="1 2">CCMP1005</strain>
    </source>
</reference>
<dbReference type="Proteomes" id="UP000266841">
    <property type="component" value="Unassembled WGS sequence"/>
</dbReference>
<evidence type="ECO:0000313" key="1">
    <source>
        <dbReference type="EMBL" id="EJK77165.1"/>
    </source>
</evidence>
<dbReference type="AlphaFoldDB" id="K0TI27"/>
<evidence type="ECO:0000313" key="2">
    <source>
        <dbReference type="Proteomes" id="UP000266841"/>
    </source>
</evidence>
<gene>
    <name evidence="1" type="ORF">THAOC_01022</name>
</gene>
<protein>
    <submittedName>
        <fullName evidence="1">Uncharacterized protein</fullName>
    </submittedName>
</protein>